<feature type="lipid moiety-binding region" description="Phosphatidylserine amidated glycine; alternate" evidence="21">
    <location>
        <position position="1849"/>
    </location>
</feature>
<dbReference type="PANTHER" id="PTHR43791">
    <property type="entry name" value="PERMEASE-RELATED"/>
    <property type="match status" value="1"/>
</dbReference>
<dbReference type="Pfam" id="PF12348">
    <property type="entry name" value="CLASP_N"/>
    <property type="match status" value="1"/>
</dbReference>
<dbReference type="SMART" id="SM01349">
    <property type="entry name" value="TOG"/>
    <property type="match status" value="2"/>
</dbReference>
<evidence type="ECO:0000256" key="5">
    <source>
        <dbReference type="ARBA" id="ARBA00009549"/>
    </source>
</evidence>
<dbReference type="GO" id="GO:0051301">
    <property type="term" value="P:cell division"/>
    <property type="evidence" value="ECO:0007669"/>
    <property type="project" value="UniProtKB-KW"/>
</dbReference>
<dbReference type="InterPro" id="IPR036259">
    <property type="entry name" value="MFS_trans_sf"/>
</dbReference>
<evidence type="ECO:0000256" key="9">
    <source>
        <dbReference type="ARBA" id="ARBA00022618"/>
    </source>
</evidence>
<evidence type="ECO:0000256" key="15">
    <source>
        <dbReference type="ARBA" id="ARBA00023136"/>
    </source>
</evidence>
<keyword evidence="12" id="KW-0498">Mitosis</keyword>
<feature type="compositionally biased region" description="Polar residues" evidence="22">
    <location>
        <begin position="804"/>
        <end position="819"/>
    </location>
</feature>
<keyword evidence="9" id="KW-0132">Cell division</keyword>
<feature type="transmembrane region" description="Helical" evidence="23">
    <location>
        <begin position="67"/>
        <end position="84"/>
    </location>
</feature>
<dbReference type="InterPro" id="IPR020846">
    <property type="entry name" value="MFS_dom"/>
</dbReference>
<dbReference type="InterPro" id="IPR024395">
    <property type="entry name" value="CLASP_N_dom"/>
</dbReference>
<comment type="similarity">
    <text evidence="4">Belongs to the ATG8 family.</text>
</comment>
<dbReference type="GO" id="GO:0022857">
    <property type="term" value="F:transmembrane transporter activity"/>
    <property type="evidence" value="ECO:0007669"/>
    <property type="project" value="InterPro"/>
</dbReference>
<dbReference type="Gene3D" id="1.25.10.10">
    <property type="entry name" value="Leucine-rich Repeat Variant"/>
    <property type="match status" value="2"/>
</dbReference>
<feature type="transmembrane region" description="Helical" evidence="23">
    <location>
        <begin position="393"/>
        <end position="413"/>
    </location>
</feature>
<proteinExistence type="inferred from homology"/>
<feature type="transmembrane region" description="Helical" evidence="23">
    <location>
        <begin position="232"/>
        <end position="252"/>
    </location>
</feature>
<evidence type="ECO:0000256" key="12">
    <source>
        <dbReference type="ARBA" id="ARBA00022776"/>
    </source>
</evidence>
<dbReference type="PANTHER" id="PTHR43791:SF36">
    <property type="entry name" value="TRANSPORTER, PUTATIVE (AFU_ORTHOLOGUE AFUA_6G08340)-RELATED"/>
    <property type="match status" value="1"/>
</dbReference>
<dbReference type="GO" id="GO:0005819">
    <property type="term" value="C:spindle"/>
    <property type="evidence" value="ECO:0007669"/>
    <property type="project" value="UniProtKB-SubCell"/>
</dbReference>
<feature type="transmembrane region" description="Helical" evidence="23">
    <location>
        <begin position="302"/>
        <end position="323"/>
    </location>
</feature>
<name>A0A4T0LLP2_9BASI</name>
<feature type="compositionally biased region" description="Low complexity" evidence="22">
    <location>
        <begin position="1203"/>
        <end position="1219"/>
    </location>
</feature>
<keyword evidence="11" id="KW-0493">Microtubule</keyword>
<keyword evidence="8" id="KW-0926">Vacuole</keyword>
<evidence type="ECO:0000256" key="7">
    <source>
        <dbReference type="ARBA" id="ARBA00022448"/>
    </source>
</evidence>
<evidence type="ECO:0000256" key="16">
    <source>
        <dbReference type="ARBA" id="ARBA00023288"/>
    </source>
</evidence>
<feature type="region of interest" description="Disordered" evidence="22">
    <location>
        <begin position="1079"/>
        <end position="1332"/>
    </location>
</feature>
<keyword evidence="17" id="KW-0968">Cytoplasmic vesicle</keyword>
<feature type="compositionally biased region" description="Basic and acidic residues" evidence="22">
    <location>
        <begin position="1175"/>
        <end position="1184"/>
    </location>
</feature>
<evidence type="ECO:0000256" key="4">
    <source>
        <dbReference type="ARBA" id="ARBA00007293"/>
    </source>
</evidence>
<evidence type="ECO:0000256" key="3">
    <source>
        <dbReference type="ARBA" id="ARBA00004512"/>
    </source>
</evidence>
<dbReference type="GO" id="GO:0031410">
    <property type="term" value="C:cytoplasmic vesicle"/>
    <property type="evidence" value="ECO:0007669"/>
    <property type="project" value="UniProtKB-KW"/>
</dbReference>
<reference evidence="25 26" key="1">
    <citation type="submission" date="2019-03" db="EMBL/GenBank/DDBJ databases">
        <title>Sequencing 25 genomes of Wallemia mellicola.</title>
        <authorList>
            <person name="Gostincar C."/>
        </authorList>
    </citation>
    <scope>NUCLEOTIDE SEQUENCE [LARGE SCALE GENOMIC DNA]</scope>
    <source>
        <strain evidence="25 26">EXF-757</strain>
    </source>
</reference>
<evidence type="ECO:0000256" key="14">
    <source>
        <dbReference type="ARBA" id="ARBA00023006"/>
    </source>
</evidence>
<keyword evidence="16 21" id="KW-0449">Lipoprotein</keyword>
<evidence type="ECO:0000313" key="25">
    <source>
        <dbReference type="EMBL" id="TIC62184.1"/>
    </source>
</evidence>
<dbReference type="GO" id="GO:0005874">
    <property type="term" value="C:microtubule"/>
    <property type="evidence" value="ECO:0007669"/>
    <property type="project" value="UniProtKB-KW"/>
</dbReference>
<dbReference type="Pfam" id="PF02991">
    <property type="entry name" value="ATG8"/>
    <property type="match status" value="1"/>
</dbReference>
<evidence type="ECO:0000256" key="22">
    <source>
        <dbReference type="SAM" id="MobiDB-lite"/>
    </source>
</evidence>
<evidence type="ECO:0000313" key="26">
    <source>
        <dbReference type="Proteomes" id="UP000310708"/>
    </source>
</evidence>
<dbReference type="Pfam" id="PF07690">
    <property type="entry name" value="MFS_1"/>
    <property type="match status" value="1"/>
</dbReference>
<dbReference type="FunFam" id="3.10.20.90:FF:000010">
    <property type="entry name" value="Autophagy-related protein"/>
    <property type="match status" value="1"/>
</dbReference>
<feature type="compositionally biased region" description="Polar residues" evidence="22">
    <location>
        <begin position="1279"/>
        <end position="1311"/>
    </location>
</feature>
<evidence type="ECO:0000256" key="20">
    <source>
        <dbReference type="ARBA" id="ARBA00037813"/>
    </source>
</evidence>
<dbReference type="GO" id="GO:0000421">
    <property type="term" value="C:autophagosome membrane"/>
    <property type="evidence" value="ECO:0007669"/>
    <property type="project" value="UniProtKB-SubCell"/>
</dbReference>
<keyword evidence="7" id="KW-0813">Transport</keyword>
<feature type="compositionally biased region" description="Polar residues" evidence="22">
    <location>
        <begin position="1415"/>
        <end position="1428"/>
    </location>
</feature>
<dbReference type="InterPro" id="IPR016024">
    <property type="entry name" value="ARM-type_fold"/>
</dbReference>
<accession>A0A4T0LLP2</accession>
<evidence type="ECO:0000256" key="11">
    <source>
        <dbReference type="ARBA" id="ARBA00022701"/>
    </source>
</evidence>
<sequence length="1849" mass="206349">MSVFDDHSDNQTPAQLFQSQIRVKNTSTPSVDNTSKVKEDIDQFRYRDSTDERTDEEILVKQLKRRIDWHIVPALFLLFCVNFLDRVNIGQAKLEGLLTDIHINDYQFEICLTVFYVSYIASEIPLNMLTKKIGPQWTIPLMAVSWSIVCTLTGIIQNYAGLIAVRWFLGLTEGGLFPGMLIILIAWYPRKNQAIRITIIYLGSQLAGAFGGIFSYVLALMRGVGGLEGWRWIYIIEGLLSFIVAMGSFFFIQDFPDKSKLLNEDEKATWYRYIETQQGMRFDESIPFTWSQAASAFTDYKMYMFCVINFANGTLLYVLSTWIPTIISELGNFDIAESHLLTAPIYIFGMIAAFLAALWSDRFILIMAIPPNKAVAGLLSWYGATFGPSYRRAIATAFIIMCGNSGGLASSFIYPESTAPRFLPGHAYCLAFCIIGASISFILRYLLKRENDRRDTLYGTPDVYHKRLAYRQSITKPTEQNNDGIVTEFDEKAYLGLQDLTDLEIACLGDKHPLYSYDFANVVITSFTDGASVDKKVEAIHNLEVAFTNGLTEEEQEQIENITNILKLNLRSPNAQLGHAVVAILPAYIPILNNASNNENTRQFKLGLNAFLAPPNGLMEKLADQKERIRDAARAALMALSIGTLKFGSQSQSKLQSSAKSSVSSSSTKDAPETPWTILEKALREQGLGGKAWRIREQTLLHLSTLHPLQSFPLRTFLSPFVILLEDSDASVREAARSTIITLFRNSSAQAKTSLRKEITDKGIRKNVADEILDGVLKSATHKPELIPMPIDDPIEEVKLAGSNPQLSGISSRPQSSFGFNRAPTAPAPTSQASNSSEIEKLDPVYAASGKDLEKEFESMHILFSGKETEQNWIPRETQIKRLRGMLRGEVQQQYHDIFIQGVKHNVDGIIAIAGSLRTTVALNAINLCVDLSHFLGSSMDSFAEPIVSCLMKMATLTKKIVVQHSQSALTTILRNVSYSARILNVLYNAIQEKAPTPRQFAITHLRVVIETHARAHKTFIETSNGLQTLETSIKKTLGDANPGVREQGRTTYWSFQNIWPAQSAKLIDSLDPTARKQLEKAKNAGNPAPAAKKSGLASRSQQFKEAKAAFIARNKTGPLPESTIPLPDTPEKRKTAAVHEDVESRSATPIMKRTPPRDEPLQQEDFEQGSQIEETERTERIEPEVVEQEPVGQIEQEEPAEQIEQQETIEQSEQIEQQAPVEQLEHDHQVEEVGEEENIEEAAPPASPMQIGSPPAKDHYDDEEMTPGSPTPLKLSNRGPSRSTSPKESSPLRQSFNLNDSTSTVNTSKPYGSPPHRPSPLGQTQPYQTRRPSERLSVAMMGSQNTPFGSLMQESQPDDWQNNSAMEDTFLLGNKSKNDTIEVQDEDEELEVMKFDGSPLKLQRSSNKRPLKMSASTRSSQTEGTPKQFNKEVENTADNIMEDLASTRISNTGEGAGEDDNEATPVKPIAPAVLNTSMRQSHATPPSKMRKILQQAQQVVDSPMNKAGTPKVMKDIQKVGGTNQWWLNKIDSYDNKNSNLLDSKYEQHLDILERLKEKLVGGDSLSQVELDQLNTISVMYPVTSDKENDNSIWSGGDIFTSILEGSLLMLDDTNLNADQQDATLRLLRNLIDKQSDLLIGSEMSVFNSLIKLRLSSRKENYDASDALMELFTDNIDPICGVGALESAIEINSNTTSADGMKTAMSFSLALKALGRLFLRLPSEVLEEEIPRVQDVLMKDEHPFEKRKAEAERIRQKYPDRIPVICEKGDKTDIPTIDKKKYLVPSDLTVGQFVYVIRKRIKLAPEKAIFIFVNEELPPTAALMSAIYNEHKDEDGFLYVTYSGENTFG</sequence>
<feature type="compositionally biased region" description="Low complexity" evidence="22">
    <location>
        <begin position="823"/>
        <end position="837"/>
    </location>
</feature>
<evidence type="ECO:0000256" key="19">
    <source>
        <dbReference type="ARBA" id="ARBA00033272"/>
    </source>
</evidence>
<evidence type="ECO:0000256" key="21">
    <source>
        <dbReference type="PIRSR" id="PIRSR604241-50"/>
    </source>
</evidence>
<evidence type="ECO:0000256" key="8">
    <source>
        <dbReference type="ARBA" id="ARBA00022554"/>
    </source>
</evidence>
<comment type="similarity">
    <text evidence="5">Belongs to the CLASP family.</text>
</comment>
<dbReference type="InterPro" id="IPR011701">
    <property type="entry name" value="MFS"/>
</dbReference>
<dbReference type="CDD" id="cd16128">
    <property type="entry name" value="Ubl_ATG8"/>
    <property type="match status" value="1"/>
</dbReference>
<evidence type="ECO:0000256" key="13">
    <source>
        <dbReference type="ARBA" id="ARBA00022989"/>
    </source>
</evidence>
<evidence type="ECO:0000259" key="24">
    <source>
        <dbReference type="PROSITE" id="PS50850"/>
    </source>
</evidence>
<feature type="compositionally biased region" description="Basic and acidic residues" evidence="22">
    <location>
        <begin position="1130"/>
        <end position="1145"/>
    </location>
</feature>
<feature type="transmembrane region" description="Helical" evidence="23">
    <location>
        <begin position="138"/>
        <end position="160"/>
    </location>
</feature>
<keyword evidence="15 23" id="KW-0472">Membrane</keyword>
<feature type="transmembrane region" description="Helical" evidence="23">
    <location>
        <begin position="166"/>
        <end position="187"/>
    </location>
</feature>
<gene>
    <name evidence="25" type="ORF">E3Q01_04087</name>
</gene>
<keyword evidence="14" id="KW-0072">Autophagy</keyword>
<comment type="caution">
    <text evidence="25">The sequence shown here is derived from an EMBL/GenBank/DDBJ whole genome shotgun (WGS) entry which is preliminary data.</text>
</comment>
<dbReference type="FunFam" id="1.20.1250.20:FF:000057">
    <property type="entry name" value="MFS general substrate transporter"/>
    <property type="match status" value="1"/>
</dbReference>
<evidence type="ECO:0000256" key="18">
    <source>
        <dbReference type="ARBA" id="ARBA00032280"/>
    </source>
</evidence>
<dbReference type="InterPro" id="IPR034085">
    <property type="entry name" value="TOG"/>
</dbReference>
<protein>
    <recommendedName>
        <fullName evidence="6">Autophagy-related protein 8</fullName>
    </recommendedName>
    <alternativeName>
        <fullName evidence="18 19">Autophagy-related Ubiquitin-like modifier ATG8</fullName>
    </alternativeName>
</protein>
<feature type="transmembrane region" description="Helical" evidence="23">
    <location>
        <begin position="343"/>
        <end position="360"/>
    </location>
</feature>
<dbReference type="SUPFAM" id="SSF103473">
    <property type="entry name" value="MFS general substrate transporter"/>
    <property type="match status" value="1"/>
</dbReference>
<feature type="compositionally biased region" description="Polar residues" evidence="22">
    <location>
        <begin position="1322"/>
        <end position="1331"/>
    </location>
</feature>
<dbReference type="Proteomes" id="UP000310708">
    <property type="component" value="Unassembled WGS sequence"/>
</dbReference>
<evidence type="ECO:0000256" key="6">
    <source>
        <dbReference type="ARBA" id="ARBA00018072"/>
    </source>
</evidence>
<keyword evidence="13 23" id="KW-1133">Transmembrane helix</keyword>
<dbReference type="EMBL" id="SPRX01000076">
    <property type="protein sequence ID" value="TIC62184.1"/>
    <property type="molecule type" value="Genomic_DNA"/>
</dbReference>
<dbReference type="InterPro" id="IPR011989">
    <property type="entry name" value="ARM-like"/>
</dbReference>
<dbReference type="InterPro" id="IPR004241">
    <property type="entry name" value="Atg8-like"/>
</dbReference>
<keyword evidence="12" id="KW-0131">Cell cycle</keyword>
<evidence type="ECO:0000256" key="17">
    <source>
        <dbReference type="ARBA" id="ARBA00023329"/>
    </source>
</evidence>
<feature type="domain" description="Major facilitator superfamily (MFS) profile" evidence="24">
    <location>
        <begin position="71"/>
        <end position="479"/>
    </location>
</feature>
<dbReference type="SUPFAM" id="SSF54236">
    <property type="entry name" value="Ubiquitin-like"/>
    <property type="match status" value="1"/>
</dbReference>
<dbReference type="Gene3D" id="3.10.20.90">
    <property type="entry name" value="Phosphatidylinositol 3-kinase Catalytic Subunit, Chain A, domain 1"/>
    <property type="match status" value="1"/>
</dbReference>
<feature type="compositionally biased region" description="Low complexity" evidence="22">
    <location>
        <begin position="1084"/>
        <end position="1094"/>
    </location>
</feature>
<dbReference type="InterPro" id="IPR029071">
    <property type="entry name" value="Ubiquitin-like_domsf"/>
</dbReference>
<evidence type="ECO:0000256" key="1">
    <source>
        <dbReference type="ARBA" id="ARBA00004141"/>
    </source>
</evidence>
<dbReference type="Gene3D" id="1.20.1250.20">
    <property type="entry name" value="MFS general substrate transporter like domains"/>
    <property type="match status" value="1"/>
</dbReference>
<keyword evidence="10 23" id="KW-0812">Transmembrane</keyword>
<evidence type="ECO:0000256" key="2">
    <source>
        <dbReference type="ARBA" id="ARBA00004186"/>
    </source>
</evidence>
<dbReference type="PROSITE" id="PS50850">
    <property type="entry name" value="MFS"/>
    <property type="match status" value="1"/>
</dbReference>
<organism evidence="25 26">
    <name type="scientific">Wallemia mellicola</name>
    <dbReference type="NCBI Taxonomy" id="1708541"/>
    <lineage>
        <taxon>Eukaryota</taxon>
        <taxon>Fungi</taxon>
        <taxon>Dikarya</taxon>
        <taxon>Basidiomycota</taxon>
        <taxon>Wallemiomycotina</taxon>
        <taxon>Wallemiomycetes</taxon>
        <taxon>Wallemiales</taxon>
        <taxon>Wallemiaceae</taxon>
        <taxon>Wallemia</taxon>
    </lineage>
</organism>
<feature type="region of interest" description="Disordered" evidence="22">
    <location>
        <begin position="1402"/>
        <end position="1428"/>
    </location>
</feature>
<evidence type="ECO:0000256" key="10">
    <source>
        <dbReference type="ARBA" id="ARBA00022692"/>
    </source>
</evidence>
<evidence type="ECO:0000256" key="23">
    <source>
        <dbReference type="SAM" id="Phobius"/>
    </source>
</evidence>
<feature type="transmembrane region" description="Helical" evidence="23">
    <location>
        <begin position="199"/>
        <end position="220"/>
    </location>
</feature>
<dbReference type="SUPFAM" id="SSF48371">
    <property type="entry name" value="ARM repeat"/>
    <property type="match status" value="1"/>
</dbReference>
<dbReference type="GO" id="GO:0006914">
    <property type="term" value="P:autophagy"/>
    <property type="evidence" value="ECO:0007669"/>
    <property type="project" value="UniProtKB-KW"/>
</dbReference>
<comment type="subcellular location">
    <subcellularLocation>
        <location evidence="2">Cytoplasm</location>
        <location evidence="2">Cytoskeleton</location>
        <location evidence="2">Spindle</location>
    </subcellularLocation>
    <subcellularLocation>
        <location evidence="3">Cytoplasmic vesicle</location>
        <location evidence="3">Autophagosome membrane</location>
        <topology evidence="3">Lipid-anchor</topology>
    </subcellularLocation>
    <subcellularLocation>
        <location evidence="1">Membrane</location>
        <topology evidence="1">Multi-pass membrane protein</topology>
    </subcellularLocation>
    <subcellularLocation>
        <location evidence="20">Vacuole membrane</location>
    </subcellularLocation>
</comment>
<feature type="transmembrane region" description="Helical" evidence="23">
    <location>
        <begin position="425"/>
        <end position="447"/>
    </location>
</feature>
<feature type="region of interest" description="Disordered" evidence="22">
    <location>
        <begin position="804"/>
        <end position="841"/>
    </location>
</feature>